<gene>
    <name evidence="10" type="ORF">C7I85_06335</name>
</gene>
<feature type="transmembrane region" description="Helical" evidence="9">
    <location>
        <begin position="90"/>
        <end position="108"/>
    </location>
</feature>
<feature type="transmembrane region" description="Helical" evidence="9">
    <location>
        <begin position="57"/>
        <end position="83"/>
    </location>
</feature>
<feature type="transmembrane region" description="Helical" evidence="9">
    <location>
        <begin position="321"/>
        <end position="341"/>
    </location>
</feature>
<feature type="transmembrane region" description="Helical" evidence="9">
    <location>
        <begin position="286"/>
        <end position="315"/>
    </location>
</feature>
<evidence type="ECO:0000256" key="4">
    <source>
        <dbReference type="ARBA" id="ARBA00022692"/>
    </source>
</evidence>
<protein>
    <submittedName>
        <fullName evidence="10">ABC transporter ATP-binding protein</fullName>
    </submittedName>
</protein>
<dbReference type="PANTHER" id="PTHR11795">
    <property type="entry name" value="BRANCHED-CHAIN AMINO ACID TRANSPORT SYSTEM PERMEASE PROTEIN LIVH"/>
    <property type="match status" value="1"/>
</dbReference>
<evidence type="ECO:0000256" key="3">
    <source>
        <dbReference type="ARBA" id="ARBA00022475"/>
    </source>
</evidence>
<feature type="transmembrane region" description="Helical" evidence="9">
    <location>
        <begin position="252"/>
        <end position="279"/>
    </location>
</feature>
<evidence type="ECO:0000313" key="11">
    <source>
        <dbReference type="Proteomes" id="UP000240653"/>
    </source>
</evidence>
<proteinExistence type="inferred from homology"/>
<feature type="transmembrane region" description="Helical" evidence="9">
    <location>
        <begin position="203"/>
        <end position="224"/>
    </location>
</feature>
<dbReference type="Proteomes" id="UP000240653">
    <property type="component" value="Unassembled WGS sequence"/>
</dbReference>
<reference evidence="10 11" key="1">
    <citation type="submission" date="2018-03" db="EMBL/GenBank/DDBJ databases">
        <title>The draft genome of Mesorhizobium soli JCM 19897.</title>
        <authorList>
            <person name="Li L."/>
            <person name="Liu L."/>
            <person name="Liang L."/>
            <person name="Wang T."/>
            <person name="Zhang X."/>
        </authorList>
    </citation>
    <scope>NUCLEOTIDE SEQUENCE [LARGE SCALE GENOMIC DNA]</scope>
    <source>
        <strain evidence="10 11">JCM 19897</strain>
    </source>
</reference>
<dbReference type="GO" id="GO:0005524">
    <property type="term" value="F:ATP binding"/>
    <property type="evidence" value="ECO:0007669"/>
    <property type="project" value="UniProtKB-KW"/>
</dbReference>
<dbReference type="GO" id="GO:0022857">
    <property type="term" value="F:transmembrane transporter activity"/>
    <property type="evidence" value="ECO:0007669"/>
    <property type="project" value="InterPro"/>
</dbReference>
<feature type="transmembrane region" description="Helical" evidence="9">
    <location>
        <begin position="114"/>
        <end position="137"/>
    </location>
</feature>
<comment type="caution">
    <text evidence="10">The sequence shown here is derived from an EMBL/GenBank/DDBJ whole genome shotgun (WGS) entry which is preliminary data.</text>
</comment>
<keyword evidence="11" id="KW-1185">Reference proteome</keyword>
<sequence length="351" mass="36660">MSTLERPGASAGLSGGGGITKRQAWGIVWLLAAALFAWLMLGVWPDWVNAILTSKKAFASAVLNGLTLAGLYFLVASGFTLVFGLMRNVNLAHGSLYLLGAYIGYEVATRSGYWLLGVAAGFVVLALVGLVMQVLVFRRLEGDDLRQTLVTIGISIVAADLMLAVWTGTTYQIVTPAWLDGAVGLPIITAVKSNGEAVFLRYPFYRLVVLGVAIVIGVGLWLMLNRTRVGMMIRAGVDDRAMLSASGINVHAVFAIVFAIGAGLAGFAGVVGGSALSVAPGEDVRYLLASLVVVIVGGMGSITGAAIGALLIGLAEQIGLVYFPTYGIVLTFVIMVVVLAVRPQGIMGKAR</sequence>
<dbReference type="InterPro" id="IPR001851">
    <property type="entry name" value="ABC_transp_permease"/>
</dbReference>
<dbReference type="RefSeq" id="WP_106723130.1">
    <property type="nucleotide sequence ID" value="NZ_PXYL01000003.1"/>
</dbReference>
<dbReference type="AlphaFoldDB" id="A0A2P7SHI3"/>
<dbReference type="EMBL" id="PXYL01000003">
    <property type="protein sequence ID" value="PSJ61956.1"/>
    <property type="molecule type" value="Genomic_DNA"/>
</dbReference>
<dbReference type="InterPro" id="IPR052157">
    <property type="entry name" value="BCAA_transport_permease"/>
</dbReference>
<accession>A0A2P7SHI3</accession>
<dbReference type="Pfam" id="PF02653">
    <property type="entry name" value="BPD_transp_2"/>
    <property type="match status" value="1"/>
</dbReference>
<evidence type="ECO:0000256" key="5">
    <source>
        <dbReference type="ARBA" id="ARBA00022970"/>
    </source>
</evidence>
<dbReference type="GO" id="GO:0005886">
    <property type="term" value="C:plasma membrane"/>
    <property type="evidence" value="ECO:0007669"/>
    <property type="project" value="UniProtKB-SubCell"/>
</dbReference>
<evidence type="ECO:0000256" key="6">
    <source>
        <dbReference type="ARBA" id="ARBA00022989"/>
    </source>
</evidence>
<organism evidence="10 11">
    <name type="scientific">Pseudaminobacter soli</name>
    <name type="common">ex Li et al. 2025</name>
    <dbReference type="NCBI Taxonomy" id="1295366"/>
    <lineage>
        <taxon>Bacteria</taxon>
        <taxon>Pseudomonadati</taxon>
        <taxon>Pseudomonadota</taxon>
        <taxon>Alphaproteobacteria</taxon>
        <taxon>Hyphomicrobiales</taxon>
        <taxon>Phyllobacteriaceae</taxon>
        <taxon>Pseudaminobacter</taxon>
    </lineage>
</organism>
<keyword evidence="4 9" id="KW-0812">Transmembrane</keyword>
<dbReference type="GO" id="GO:0006865">
    <property type="term" value="P:amino acid transport"/>
    <property type="evidence" value="ECO:0007669"/>
    <property type="project" value="UniProtKB-KW"/>
</dbReference>
<keyword evidence="5" id="KW-0029">Amino-acid transport</keyword>
<keyword evidence="7 9" id="KW-0472">Membrane</keyword>
<comment type="subcellular location">
    <subcellularLocation>
        <location evidence="1">Cell membrane</location>
        <topology evidence="1">Multi-pass membrane protein</topology>
    </subcellularLocation>
</comment>
<dbReference type="PANTHER" id="PTHR11795:SF442">
    <property type="entry name" value="ABC TRANSPORTER ATP-BINDING PROTEIN"/>
    <property type="match status" value="1"/>
</dbReference>
<evidence type="ECO:0000256" key="9">
    <source>
        <dbReference type="SAM" id="Phobius"/>
    </source>
</evidence>
<comment type="similarity">
    <text evidence="8">Belongs to the binding-protein-dependent transport system permease family. LivHM subfamily.</text>
</comment>
<dbReference type="OrthoDB" id="9807115at2"/>
<feature type="transmembrane region" description="Helical" evidence="9">
    <location>
        <begin position="149"/>
        <end position="167"/>
    </location>
</feature>
<keyword evidence="2" id="KW-0813">Transport</keyword>
<name>A0A2P7SHI3_9HYPH</name>
<evidence type="ECO:0000256" key="8">
    <source>
        <dbReference type="ARBA" id="ARBA00037998"/>
    </source>
</evidence>
<keyword evidence="6 9" id="KW-1133">Transmembrane helix</keyword>
<keyword evidence="3" id="KW-1003">Cell membrane</keyword>
<evidence type="ECO:0000256" key="2">
    <source>
        <dbReference type="ARBA" id="ARBA00022448"/>
    </source>
</evidence>
<evidence type="ECO:0000256" key="1">
    <source>
        <dbReference type="ARBA" id="ARBA00004651"/>
    </source>
</evidence>
<evidence type="ECO:0000256" key="7">
    <source>
        <dbReference type="ARBA" id="ARBA00023136"/>
    </source>
</evidence>
<evidence type="ECO:0000313" key="10">
    <source>
        <dbReference type="EMBL" id="PSJ61956.1"/>
    </source>
</evidence>
<feature type="transmembrane region" description="Helical" evidence="9">
    <location>
        <begin position="24"/>
        <end position="45"/>
    </location>
</feature>
<keyword evidence="10" id="KW-0547">Nucleotide-binding</keyword>
<dbReference type="CDD" id="cd06582">
    <property type="entry name" value="TM_PBP1_LivH_like"/>
    <property type="match status" value="1"/>
</dbReference>
<keyword evidence="10" id="KW-0067">ATP-binding</keyword>